<dbReference type="KEGG" id="sbat:G4Z16_07695"/>
<dbReference type="RefSeq" id="WP_197350019.1">
    <property type="nucleotide sequence ID" value="NZ_CP048882.1"/>
</dbReference>
<dbReference type="AlphaFoldDB" id="A0A7T1T4L6"/>
<dbReference type="EMBL" id="CP048882">
    <property type="protein sequence ID" value="QPP06303.1"/>
    <property type="molecule type" value="Genomic_DNA"/>
</dbReference>
<keyword evidence="3" id="KW-1185">Reference proteome</keyword>
<gene>
    <name evidence="2" type="ORF">G4Z16_07695</name>
</gene>
<name>A0A7T1T4L6_9ACTN</name>
<proteinExistence type="predicted"/>
<evidence type="ECO:0000313" key="2">
    <source>
        <dbReference type="EMBL" id="QPP06303.1"/>
    </source>
</evidence>
<feature type="region of interest" description="Disordered" evidence="1">
    <location>
        <begin position="56"/>
        <end position="86"/>
    </location>
</feature>
<evidence type="ECO:0000256" key="1">
    <source>
        <dbReference type="SAM" id="MobiDB-lite"/>
    </source>
</evidence>
<dbReference type="Gene3D" id="3.10.450.50">
    <property type="match status" value="1"/>
</dbReference>
<protein>
    <submittedName>
        <fullName evidence="2">Uncharacterized protein</fullName>
    </submittedName>
</protein>
<evidence type="ECO:0000313" key="3">
    <source>
        <dbReference type="Proteomes" id="UP000595046"/>
    </source>
</evidence>
<dbReference type="Proteomes" id="UP000595046">
    <property type="component" value="Chromosome"/>
</dbReference>
<accession>A0A7T1T4L6</accession>
<sequence length="86" mass="9150">MVEWSTDYGDGRIHRNVTVAELADGEAVVVTDCWGAPFDAPGWRRELTGSLEVPREGVRPAADALAQDRPPPTGGAPGRIRTTPGP</sequence>
<reference evidence="3" key="1">
    <citation type="submission" date="2020-02" db="EMBL/GenBank/DDBJ databases">
        <title>Streptomyces sp. ASO4wet.</title>
        <authorList>
            <person name="Risdian C."/>
            <person name="Landwehr W."/>
            <person name="Schupp P."/>
            <person name="Wink J."/>
        </authorList>
    </citation>
    <scope>NUCLEOTIDE SEQUENCE [LARGE SCALE GENOMIC DNA]</scope>
    <source>
        <strain evidence="3">ASO4wet</strain>
    </source>
</reference>
<organism evidence="2 3">
    <name type="scientific">Streptomyces bathyalis</name>
    <dbReference type="NCBI Taxonomy" id="2710756"/>
    <lineage>
        <taxon>Bacteria</taxon>
        <taxon>Bacillati</taxon>
        <taxon>Actinomycetota</taxon>
        <taxon>Actinomycetes</taxon>
        <taxon>Kitasatosporales</taxon>
        <taxon>Streptomycetaceae</taxon>
        <taxon>Streptomyces</taxon>
    </lineage>
</organism>